<keyword evidence="1" id="KW-1133">Transmembrane helix</keyword>
<dbReference type="AlphaFoldDB" id="A0A3M0CWJ6"/>
<feature type="transmembrane region" description="Helical" evidence="1">
    <location>
        <begin position="32"/>
        <end position="52"/>
    </location>
</feature>
<protein>
    <submittedName>
        <fullName evidence="2">Uncharacterized protein</fullName>
    </submittedName>
</protein>
<keyword evidence="1" id="KW-0472">Membrane</keyword>
<evidence type="ECO:0000313" key="3">
    <source>
        <dbReference type="Proteomes" id="UP000271227"/>
    </source>
</evidence>
<feature type="transmembrane region" description="Helical" evidence="1">
    <location>
        <begin position="58"/>
        <end position="79"/>
    </location>
</feature>
<dbReference type="RefSeq" id="WP_121938918.1">
    <property type="nucleotide sequence ID" value="NZ_REFR01000011.1"/>
</dbReference>
<dbReference type="EMBL" id="REFR01000011">
    <property type="protein sequence ID" value="RMB08183.1"/>
    <property type="molecule type" value="Genomic_DNA"/>
</dbReference>
<dbReference type="Proteomes" id="UP000271227">
    <property type="component" value="Unassembled WGS sequence"/>
</dbReference>
<evidence type="ECO:0000256" key="1">
    <source>
        <dbReference type="SAM" id="Phobius"/>
    </source>
</evidence>
<keyword evidence="3" id="KW-1185">Reference proteome</keyword>
<keyword evidence="1" id="KW-0812">Transmembrane</keyword>
<evidence type="ECO:0000313" key="2">
    <source>
        <dbReference type="EMBL" id="RMB08183.1"/>
    </source>
</evidence>
<dbReference type="InParanoid" id="A0A3M0CWJ6"/>
<reference evidence="2 3" key="1">
    <citation type="submission" date="2018-10" db="EMBL/GenBank/DDBJ databases">
        <title>Genomic Encyclopedia of Archaeal and Bacterial Type Strains, Phase II (KMG-II): from individual species to whole genera.</title>
        <authorList>
            <person name="Goeker M."/>
        </authorList>
    </citation>
    <scope>NUCLEOTIDE SEQUENCE [LARGE SCALE GENOMIC DNA]</scope>
    <source>
        <strain evidence="2 3">DSM 25217</strain>
    </source>
</reference>
<comment type="caution">
    <text evidence="2">The sequence shown here is derived from an EMBL/GenBank/DDBJ whole genome shotgun (WGS) entry which is preliminary data.</text>
</comment>
<sequence length="93" mass="9547">MWTILVIVASVAAAGLAVTVGTGRVGRRGRTLPWVAAAACLAAAWGAARLGHGVETGLILWLGTIQIAGLIAVLAGGLIRGPKPGPRDRRRQF</sequence>
<accession>A0A3M0CWJ6</accession>
<organism evidence="2 3">
    <name type="scientific">Eilatimonas milleporae</name>
    <dbReference type="NCBI Taxonomy" id="911205"/>
    <lineage>
        <taxon>Bacteria</taxon>
        <taxon>Pseudomonadati</taxon>
        <taxon>Pseudomonadota</taxon>
        <taxon>Alphaproteobacteria</taxon>
        <taxon>Kordiimonadales</taxon>
        <taxon>Kordiimonadaceae</taxon>
        <taxon>Eilatimonas</taxon>
    </lineage>
</organism>
<name>A0A3M0CWJ6_9PROT</name>
<feature type="transmembrane region" description="Helical" evidence="1">
    <location>
        <begin position="6"/>
        <end position="25"/>
    </location>
</feature>
<proteinExistence type="predicted"/>
<gene>
    <name evidence="2" type="ORF">BXY39_2279</name>
</gene>